<dbReference type="SUPFAM" id="SSF53335">
    <property type="entry name" value="S-adenosyl-L-methionine-dependent methyltransferases"/>
    <property type="match status" value="1"/>
</dbReference>
<dbReference type="GO" id="GO:0008757">
    <property type="term" value="F:S-adenosylmethionine-dependent methyltransferase activity"/>
    <property type="evidence" value="ECO:0007669"/>
    <property type="project" value="InterPro"/>
</dbReference>
<feature type="non-terminal residue" evidence="2">
    <location>
        <position position="1"/>
    </location>
</feature>
<dbReference type="AlphaFoldDB" id="X1NX18"/>
<dbReference type="InterPro" id="IPR029063">
    <property type="entry name" value="SAM-dependent_MTases_sf"/>
</dbReference>
<evidence type="ECO:0000313" key="2">
    <source>
        <dbReference type="EMBL" id="GAI48587.1"/>
    </source>
</evidence>
<dbReference type="CDD" id="cd02440">
    <property type="entry name" value="AdoMet_MTases"/>
    <property type="match status" value="1"/>
</dbReference>
<dbReference type="Pfam" id="PF08241">
    <property type="entry name" value="Methyltransf_11"/>
    <property type="match status" value="1"/>
</dbReference>
<dbReference type="EMBL" id="BARV01041202">
    <property type="protein sequence ID" value="GAI48587.1"/>
    <property type="molecule type" value="Genomic_DNA"/>
</dbReference>
<dbReference type="PANTHER" id="PTHR43591">
    <property type="entry name" value="METHYLTRANSFERASE"/>
    <property type="match status" value="1"/>
</dbReference>
<feature type="non-terminal residue" evidence="2">
    <location>
        <position position="152"/>
    </location>
</feature>
<dbReference type="Gene3D" id="3.40.50.150">
    <property type="entry name" value="Vaccinia Virus protein VP39"/>
    <property type="match status" value="1"/>
</dbReference>
<reference evidence="2" key="1">
    <citation type="journal article" date="2014" name="Front. Microbiol.">
        <title>High frequency of phylogenetically diverse reductive dehalogenase-homologous genes in deep subseafloor sedimentary metagenomes.</title>
        <authorList>
            <person name="Kawai M."/>
            <person name="Futagami T."/>
            <person name="Toyoda A."/>
            <person name="Takaki Y."/>
            <person name="Nishi S."/>
            <person name="Hori S."/>
            <person name="Arai W."/>
            <person name="Tsubouchi T."/>
            <person name="Morono Y."/>
            <person name="Uchiyama I."/>
            <person name="Ito T."/>
            <person name="Fujiyama A."/>
            <person name="Inagaki F."/>
            <person name="Takami H."/>
        </authorList>
    </citation>
    <scope>NUCLEOTIDE SEQUENCE</scope>
    <source>
        <strain evidence="2">Expedition CK06-06</strain>
    </source>
</reference>
<organism evidence="2">
    <name type="scientific">marine sediment metagenome</name>
    <dbReference type="NCBI Taxonomy" id="412755"/>
    <lineage>
        <taxon>unclassified sequences</taxon>
        <taxon>metagenomes</taxon>
        <taxon>ecological metagenomes</taxon>
    </lineage>
</organism>
<gene>
    <name evidence="2" type="ORF">S06H3_62469</name>
</gene>
<dbReference type="InterPro" id="IPR013216">
    <property type="entry name" value="Methyltransf_11"/>
</dbReference>
<name>X1NX18_9ZZZZ</name>
<evidence type="ECO:0000259" key="1">
    <source>
        <dbReference type="Pfam" id="PF08241"/>
    </source>
</evidence>
<dbReference type="PANTHER" id="PTHR43591:SF24">
    <property type="entry name" value="2-METHOXY-6-POLYPRENYL-1,4-BENZOQUINOL METHYLASE, MITOCHONDRIAL"/>
    <property type="match status" value="1"/>
</dbReference>
<feature type="domain" description="Methyltransferase type 11" evidence="1">
    <location>
        <begin position="7"/>
        <end position="95"/>
    </location>
</feature>
<protein>
    <recommendedName>
        <fullName evidence="1">Methyltransferase type 11 domain-containing protein</fullName>
    </recommendedName>
</protein>
<sequence>GPGYLGLEWLKNTNGTTLTGLDVSTDMVEIAKHNAAEYEFTERARYLLADASDIPFRNNRFDCVFSNASLHEWVSPRQVLNEIARVLRPGGSYYITDLRRCMSNLWKWIVWFMAWPKEVRPYFMASVNESYTIEEVKDILRDTQLRNSSVSK</sequence>
<proteinExistence type="predicted"/>
<comment type="caution">
    <text evidence="2">The sequence shown here is derived from an EMBL/GenBank/DDBJ whole genome shotgun (WGS) entry which is preliminary data.</text>
</comment>
<accession>X1NX18</accession>